<dbReference type="GO" id="GO:0006412">
    <property type="term" value="P:translation"/>
    <property type="evidence" value="ECO:0007669"/>
    <property type="project" value="InterPro"/>
</dbReference>
<accession>C1C084</accession>
<name>C1C084_CALCM</name>
<reference evidence="5" key="1">
    <citation type="submission" date="2009-03" db="EMBL/GenBank/DDBJ databases">
        <title>Caligus clemensi ESTs and full-length cDNAs.</title>
        <authorList>
            <person name="Yasuike M."/>
            <person name="von Schalburg K."/>
            <person name="Cooper G."/>
            <person name="Leong J."/>
            <person name="Jones S.R.M."/>
            <person name="Koop B.F."/>
        </authorList>
    </citation>
    <scope>NUCLEOTIDE SEQUENCE</scope>
    <source>
        <tissue evidence="5">Whole</tissue>
    </source>
</reference>
<dbReference type="AlphaFoldDB" id="C1C084"/>
<dbReference type="InterPro" id="IPR003256">
    <property type="entry name" value="Ribosomal_uL24"/>
</dbReference>
<dbReference type="GO" id="GO:1990904">
    <property type="term" value="C:ribonucleoprotein complex"/>
    <property type="evidence" value="ECO:0007669"/>
    <property type="project" value="UniProtKB-KW"/>
</dbReference>
<dbReference type="PANTHER" id="PTHR12903">
    <property type="entry name" value="MITOCHONDRIAL RIBOSOMAL PROTEIN L24"/>
    <property type="match status" value="1"/>
</dbReference>
<dbReference type="InterPro" id="IPR008991">
    <property type="entry name" value="Translation_prot_SH3-like_sf"/>
</dbReference>
<evidence type="ECO:0000256" key="1">
    <source>
        <dbReference type="ARBA" id="ARBA00010618"/>
    </source>
</evidence>
<evidence type="ECO:0000256" key="2">
    <source>
        <dbReference type="ARBA" id="ARBA00022980"/>
    </source>
</evidence>
<gene>
    <name evidence="5" type="primary">RM24</name>
</gene>
<keyword evidence="3" id="KW-0687">Ribonucleoprotein</keyword>
<comment type="similarity">
    <text evidence="1">Belongs to the universal ribosomal protein uL24 family.</text>
</comment>
<dbReference type="EMBL" id="BT080263">
    <property type="protein sequence ID" value="ACO14687.1"/>
    <property type="molecule type" value="mRNA"/>
</dbReference>
<evidence type="ECO:0000313" key="5">
    <source>
        <dbReference type="EMBL" id="ACO14687.1"/>
    </source>
</evidence>
<organism evidence="5">
    <name type="scientific">Caligus clemensi</name>
    <name type="common">Sea louse</name>
    <dbReference type="NCBI Taxonomy" id="344056"/>
    <lineage>
        <taxon>Eukaryota</taxon>
        <taxon>Metazoa</taxon>
        <taxon>Ecdysozoa</taxon>
        <taxon>Arthropoda</taxon>
        <taxon>Crustacea</taxon>
        <taxon>Multicrustacea</taxon>
        <taxon>Hexanauplia</taxon>
        <taxon>Copepoda</taxon>
        <taxon>Siphonostomatoida</taxon>
        <taxon>Caligidae</taxon>
        <taxon>Caligus</taxon>
    </lineage>
</organism>
<dbReference type="Pfam" id="PF17136">
    <property type="entry name" value="ribosomal_L24"/>
    <property type="match status" value="1"/>
</dbReference>
<dbReference type="InterPro" id="IPR041988">
    <property type="entry name" value="Ribosomal_uL24_KOW"/>
</dbReference>
<sequence length="266" mass="31102">MRLTVPLSVRRSWKVKSELGKYTKGYSNLPERYLARASTYLGDISDLDDEAQRPYIKTSKVKVHTTDRPWSEAYWRKHQPFDKNEEDIYVEPILERDWMWFRGDRVEVVKEGPDFGKQGYINYIVQERNWVCVEGLNLHHQIMGSTQDYPGILLSTEKPLLVTEHIKLVDPTTEKAAHQVEWRFTEEGERVRVAIDTDSEIPIPSAAYETIDYKTPSGYGENKTKDTPAKLVEEITFEPKLATFDMDVMEAMGIKESRIPKRTYWY</sequence>
<dbReference type="Gene3D" id="2.30.30.30">
    <property type="match status" value="1"/>
</dbReference>
<dbReference type="CDD" id="cd06089">
    <property type="entry name" value="KOW_RPL26"/>
    <property type="match status" value="1"/>
</dbReference>
<dbReference type="SUPFAM" id="SSF50104">
    <property type="entry name" value="Translation proteins SH3-like domain"/>
    <property type="match status" value="1"/>
</dbReference>
<dbReference type="GO" id="GO:0003723">
    <property type="term" value="F:RNA binding"/>
    <property type="evidence" value="ECO:0007669"/>
    <property type="project" value="InterPro"/>
</dbReference>
<feature type="domain" description="Large ribosomal subunit protein uL24 C-terminal" evidence="4">
    <location>
        <begin position="144"/>
        <end position="201"/>
    </location>
</feature>
<dbReference type="InterPro" id="IPR057264">
    <property type="entry name" value="Ribosomal_uL24_C"/>
</dbReference>
<dbReference type="GO" id="GO:0003735">
    <property type="term" value="F:structural constituent of ribosome"/>
    <property type="evidence" value="ECO:0007669"/>
    <property type="project" value="InterPro"/>
</dbReference>
<protein>
    <submittedName>
        <fullName evidence="5">Probable 39S ribosomal protein L24, mitochondrial</fullName>
    </submittedName>
</protein>
<evidence type="ECO:0000256" key="3">
    <source>
        <dbReference type="ARBA" id="ARBA00023274"/>
    </source>
</evidence>
<evidence type="ECO:0000259" key="4">
    <source>
        <dbReference type="Pfam" id="PF17136"/>
    </source>
</evidence>
<keyword evidence="2 5" id="KW-0689">Ribosomal protein</keyword>
<proteinExistence type="evidence at transcript level"/>
<dbReference type="GO" id="GO:0005840">
    <property type="term" value="C:ribosome"/>
    <property type="evidence" value="ECO:0007669"/>
    <property type="project" value="UniProtKB-KW"/>
</dbReference>
<dbReference type="InterPro" id="IPR014722">
    <property type="entry name" value="Rib_uL2_dom2"/>
</dbReference>